<reference evidence="2" key="1">
    <citation type="submission" date="2020-05" db="EMBL/GenBank/DDBJ databases">
        <authorList>
            <person name="Chiriac C."/>
            <person name="Salcher M."/>
            <person name="Ghai R."/>
            <person name="Kavagutti S V."/>
        </authorList>
    </citation>
    <scope>NUCLEOTIDE SEQUENCE</scope>
</reference>
<organism evidence="2">
    <name type="scientific">freshwater metagenome</name>
    <dbReference type="NCBI Taxonomy" id="449393"/>
    <lineage>
        <taxon>unclassified sequences</taxon>
        <taxon>metagenomes</taxon>
        <taxon>ecological metagenomes</taxon>
    </lineage>
</organism>
<dbReference type="SUPFAM" id="SSF53795">
    <property type="entry name" value="PEP carboxykinase-like"/>
    <property type="match status" value="1"/>
</dbReference>
<dbReference type="AlphaFoldDB" id="A0A6J7JWX0"/>
<sequence>MTSNQFEVVDRMLEDLTEITPAVRLRLGGVPVNVRSGDESCAQLVQERFGHLVERDPRGDAELAVRLISAEIPTMSLATGVNRLPNGGVATFEPGRHLVLYRPSVGIDLLKTPSTWGEVEPISYPLGAAIASWAVDKGLFPAHAAAVEFNGRGVLLVGESGMGKSTTSLACALAGAGLLGDDLCIIDPVRRVIHSWYGTVKLLDDSAEALGATEWQRLGVNDAGKAVVAVSQIDQLRLTTTASLDLVVILRPSDSPATPGSLLGESGAVTALRCTAWPASSVPNGLSAWLRHVSLIARTVPIVELPRDRPPRAMAQSVAELVERHVV</sequence>
<evidence type="ECO:0000313" key="1">
    <source>
        <dbReference type="EMBL" id="CAB4323651.1"/>
    </source>
</evidence>
<dbReference type="InterPro" id="IPR027417">
    <property type="entry name" value="P-loop_NTPase"/>
</dbReference>
<name>A0A6J7JWX0_9ZZZZ</name>
<gene>
    <name evidence="1" type="ORF">UFOPK1392_01408</name>
    <name evidence="2" type="ORF">UFOPK3733_01619</name>
</gene>
<dbReference type="Gene3D" id="3.40.50.300">
    <property type="entry name" value="P-loop containing nucleotide triphosphate hydrolases"/>
    <property type="match status" value="1"/>
</dbReference>
<proteinExistence type="predicted"/>
<protein>
    <submittedName>
        <fullName evidence="2">Unannotated protein</fullName>
    </submittedName>
</protein>
<dbReference type="EMBL" id="CAEMXZ010000060">
    <property type="protein sequence ID" value="CAB4323651.1"/>
    <property type="molecule type" value="Genomic_DNA"/>
</dbReference>
<dbReference type="EMBL" id="CAFBNC010000095">
    <property type="protein sequence ID" value="CAB4946542.1"/>
    <property type="molecule type" value="Genomic_DNA"/>
</dbReference>
<accession>A0A6J7JWX0</accession>
<evidence type="ECO:0000313" key="2">
    <source>
        <dbReference type="EMBL" id="CAB4946542.1"/>
    </source>
</evidence>